<dbReference type="Proteomes" id="UP000663419">
    <property type="component" value="Chromosome 1"/>
</dbReference>
<dbReference type="VEuPathDB" id="FungiDB:I7I53_10367"/>
<reference evidence="1" key="1">
    <citation type="submission" date="2021-01" db="EMBL/GenBank/DDBJ databases">
        <title>Chromosome-level genome assembly of a human fungal pathogen reveals clustering of transcriptionally co-regulated genes.</title>
        <authorList>
            <person name="Voorhies M."/>
            <person name="Cohen S."/>
            <person name="Shea T.P."/>
            <person name="Petrus S."/>
            <person name="Munoz J.F."/>
            <person name="Poplawski S."/>
            <person name="Goldman W.E."/>
            <person name="Michael T."/>
            <person name="Cuomo C.A."/>
            <person name="Sil A."/>
            <person name="Beyhan S."/>
        </authorList>
    </citation>
    <scope>NUCLEOTIDE SEQUENCE</scope>
    <source>
        <strain evidence="1">H88</strain>
    </source>
</reference>
<gene>
    <name evidence="1" type="ORF">I7I53_10367</name>
</gene>
<organism evidence="1 2">
    <name type="scientific">Ajellomyces capsulatus (strain H88)</name>
    <name type="common">Darling's disease fungus</name>
    <name type="synonym">Histoplasma capsulatum</name>
    <dbReference type="NCBI Taxonomy" id="544711"/>
    <lineage>
        <taxon>Eukaryota</taxon>
        <taxon>Fungi</taxon>
        <taxon>Dikarya</taxon>
        <taxon>Ascomycota</taxon>
        <taxon>Pezizomycotina</taxon>
        <taxon>Eurotiomycetes</taxon>
        <taxon>Eurotiomycetidae</taxon>
        <taxon>Onygenales</taxon>
        <taxon>Ajellomycetaceae</taxon>
        <taxon>Histoplasma</taxon>
    </lineage>
</organism>
<name>A0A8A1LAN5_AJEC8</name>
<accession>A0A8A1LAN5</accession>
<evidence type="ECO:0000313" key="1">
    <source>
        <dbReference type="EMBL" id="QSS49875.1"/>
    </source>
</evidence>
<dbReference type="EMBL" id="CP069102">
    <property type="protein sequence ID" value="QSS49875.1"/>
    <property type="molecule type" value="Genomic_DNA"/>
</dbReference>
<evidence type="ECO:0000313" key="2">
    <source>
        <dbReference type="Proteomes" id="UP000663419"/>
    </source>
</evidence>
<sequence length="93" mass="10894">MHQRAADLDPRKRTGEKRLGAPWRCPLRVIRWSIFLLISAQQQLYSLSIFICDWQGMKPPKRRQNNSFTYLKLGRLLLFSIGLHAQAVSEQQN</sequence>
<proteinExistence type="predicted"/>
<protein>
    <submittedName>
        <fullName evidence="1">Uncharacterized protein</fullName>
    </submittedName>
</protein>
<dbReference type="AlphaFoldDB" id="A0A8A1LAN5"/>